<dbReference type="InterPro" id="IPR023398">
    <property type="entry name" value="TIF_eIF4e-like"/>
</dbReference>
<dbReference type="InterPro" id="IPR001040">
    <property type="entry name" value="TIF_eIF_4E"/>
</dbReference>
<dbReference type="GO" id="GO:0009792">
    <property type="term" value="P:embryo development ending in birth or egg hatching"/>
    <property type="evidence" value="ECO:0007669"/>
    <property type="project" value="UniProtKB-ARBA"/>
</dbReference>
<dbReference type="PANTHER" id="PTHR11960">
    <property type="entry name" value="EUKARYOTIC TRANSLATION INITIATION FACTOR 4E RELATED"/>
    <property type="match status" value="1"/>
</dbReference>
<dbReference type="CDD" id="cd22905">
    <property type="entry name" value="HFD_Dr1"/>
    <property type="match status" value="1"/>
</dbReference>
<dbReference type="GO" id="GO:0000341">
    <property type="term" value="F:RNA trimethylguanosine cap binding"/>
    <property type="evidence" value="ECO:0007669"/>
    <property type="project" value="UniProtKB-ARBA"/>
</dbReference>
<evidence type="ECO:0000256" key="5">
    <source>
        <dbReference type="ARBA" id="ARBA00022917"/>
    </source>
</evidence>
<feature type="domain" description="Transcription factor CBF/NF-Y/archaeal histone" evidence="10">
    <location>
        <begin position="8"/>
        <end position="71"/>
    </location>
</feature>
<keyword evidence="6" id="KW-1015">Disulfide bond</keyword>
<keyword evidence="12" id="KW-1185">Reference proteome</keyword>
<gene>
    <name evidence="11" type="ORF">CAUJ_LOCUS8931</name>
</gene>
<evidence type="ECO:0000256" key="6">
    <source>
        <dbReference type="ARBA" id="ARBA00023157"/>
    </source>
</evidence>
<proteinExistence type="inferred from homology"/>
<keyword evidence="3" id="KW-0810">Translation regulation</keyword>
<dbReference type="InterPro" id="IPR009072">
    <property type="entry name" value="Histone-fold"/>
</dbReference>
<evidence type="ECO:0000256" key="7">
    <source>
        <dbReference type="ARBA" id="ARBA00030245"/>
    </source>
</evidence>
<evidence type="ECO:0000256" key="2">
    <source>
        <dbReference type="ARBA" id="ARBA00022540"/>
    </source>
</evidence>
<dbReference type="GO" id="GO:0003743">
    <property type="term" value="F:translation initiation factor activity"/>
    <property type="evidence" value="ECO:0007669"/>
    <property type="project" value="UniProtKB-KW"/>
</dbReference>
<evidence type="ECO:0000259" key="10">
    <source>
        <dbReference type="Pfam" id="PF00808"/>
    </source>
</evidence>
<evidence type="ECO:0000256" key="1">
    <source>
        <dbReference type="ARBA" id="ARBA00009860"/>
    </source>
</evidence>
<reference evidence="11" key="1">
    <citation type="submission" date="2020-10" db="EMBL/GenBank/DDBJ databases">
        <authorList>
            <person name="Kikuchi T."/>
        </authorList>
    </citation>
    <scope>NUCLEOTIDE SEQUENCE</scope>
    <source>
        <strain evidence="11">NKZ352</strain>
    </source>
</reference>
<sequence length="377" mass="43174">MEDDNEVGLPQKGINMIIKEVVPEMRIANESRELFNACCVEFVKHIARESQRIAGHDQRKTIYHEHVQKALSNLQFPADYIEAADSVLGECKVAAEKRLKRKNSRLEKCGIPEEQLYQMQQQLIEQARQQEAAQAQIRMDLAANGTSRFLCDPRVQNMAAGGDSDRDEKDLLESQRALYPLKRNWTWWYLNDERAKDWEDRLKKVYTFSSVPEFWALYDAIRPPSGLNALCDYNVFRDGIQPMWEVKENQSGGRWLITIEKGRPAELMDVIWLEILMALIGEQFGDAMDSICGIVCNVRNKGSKISVWTKDSNDDETNMKIGQVLKNKLLGADVPKHIPKPLFDVLRYEDHESCQKKSGSTVKAKLSISAVDLPERT</sequence>
<dbReference type="FunFam" id="3.30.760.10:FF:000017">
    <property type="entry name" value="Eukaryotic translation initiation factor 4E-1"/>
    <property type="match status" value="1"/>
</dbReference>
<evidence type="ECO:0000313" key="11">
    <source>
        <dbReference type="EMBL" id="CAD6193012.1"/>
    </source>
</evidence>
<dbReference type="Proteomes" id="UP000835052">
    <property type="component" value="Unassembled WGS sequence"/>
</dbReference>
<dbReference type="SUPFAM" id="SSF55418">
    <property type="entry name" value="eIF4e-like"/>
    <property type="match status" value="1"/>
</dbReference>
<dbReference type="Gene3D" id="1.10.20.10">
    <property type="entry name" value="Histone, subunit A"/>
    <property type="match status" value="1"/>
</dbReference>
<dbReference type="OrthoDB" id="590761at2759"/>
<dbReference type="EMBL" id="CAJGYM010000031">
    <property type="protein sequence ID" value="CAD6193012.1"/>
    <property type="molecule type" value="Genomic_DNA"/>
</dbReference>
<name>A0A8S1HD64_9PELO</name>
<dbReference type="InterPro" id="IPR019770">
    <property type="entry name" value="TIF_eIF_4E_CS"/>
</dbReference>
<dbReference type="InterPro" id="IPR003958">
    <property type="entry name" value="CBFA_NFYB_domain"/>
</dbReference>
<evidence type="ECO:0000256" key="3">
    <source>
        <dbReference type="ARBA" id="ARBA00022845"/>
    </source>
</evidence>
<dbReference type="GO" id="GO:0006417">
    <property type="term" value="P:regulation of translation"/>
    <property type="evidence" value="ECO:0007669"/>
    <property type="project" value="UniProtKB-KW"/>
</dbReference>
<keyword evidence="2 9" id="KW-0396">Initiation factor</keyword>
<evidence type="ECO:0000313" key="12">
    <source>
        <dbReference type="Proteomes" id="UP000835052"/>
    </source>
</evidence>
<comment type="caution">
    <text evidence="11">The sequence shown here is derived from an EMBL/GenBank/DDBJ whole genome shotgun (WGS) entry which is preliminary data.</text>
</comment>
<dbReference type="AlphaFoldDB" id="A0A8S1HD64"/>
<dbReference type="PANTHER" id="PTHR11960:SF8">
    <property type="entry name" value="EUKARYOTIC TRANSLATION INITIATION FACTOR 4E1-RELATED"/>
    <property type="match status" value="1"/>
</dbReference>
<keyword evidence="5 9" id="KW-0648">Protein biosynthesis</keyword>
<dbReference type="Pfam" id="PF00808">
    <property type="entry name" value="CBFD_NFYB_HMF"/>
    <property type="match status" value="1"/>
</dbReference>
<dbReference type="PROSITE" id="PS00813">
    <property type="entry name" value="IF4E"/>
    <property type="match status" value="1"/>
</dbReference>
<evidence type="ECO:0000256" key="9">
    <source>
        <dbReference type="RuleBase" id="RU004374"/>
    </source>
</evidence>
<evidence type="ECO:0000256" key="4">
    <source>
        <dbReference type="ARBA" id="ARBA00022884"/>
    </source>
</evidence>
<protein>
    <recommendedName>
        <fullName evidence="8">eIF-4F 25 kDa subunit</fullName>
    </recommendedName>
    <alternativeName>
        <fullName evidence="7">mRNA cap-binding protein</fullName>
    </alternativeName>
</protein>
<dbReference type="Gene3D" id="3.30.760.10">
    <property type="entry name" value="RNA Cap, Translation Initiation Factor Eif4e"/>
    <property type="match status" value="1"/>
</dbReference>
<accession>A0A8S1HD64</accession>
<dbReference type="GO" id="GO:0016281">
    <property type="term" value="C:eukaryotic translation initiation factor 4F complex"/>
    <property type="evidence" value="ECO:0007669"/>
    <property type="project" value="TreeGrafter"/>
</dbReference>
<dbReference type="Pfam" id="PF01652">
    <property type="entry name" value="IF4E"/>
    <property type="match status" value="1"/>
</dbReference>
<evidence type="ECO:0000256" key="8">
    <source>
        <dbReference type="ARBA" id="ARBA00032656"/>
    </source>
</evidence>
<keyword evidence="4 9" id="KW-0694">RNA-binding</keyword>
<organism evidence="11 12">
    <name type="scientific">Caenorhabditis auriculariae</name>
    <dbReference type="NCBI Taxonomy" id="2777116"/>
    <lineage>
        <taxon>Eukaryota</taxon>
        <taxon>Metazoa</taxon>
        <taxon>Ecdysozoa</taxon>
        <taxon>Nematoda</taxon>
        <taxon>Chromadorea</taxon>
        <taxon>Rhabditida</taxon>
        <taxon>Rhabditina</taxon>
        <taxon>Rhabditomorpha</taxon>
        <taxon>Rhabditoidea</taxon>
        <taxon>Rhabditidae</taxon>
        <taxon>Peloderinae</taxon>
        <taxon>Caenorhabditis</taxon>
    </lineage>
</organism>
<comment type="similarity">
    <text evidence="1 9">Belongs to the eukaryotic initiation factor 4E family.</text>
</comment>
<dbReference type="SUPFAM" id="SSF47113">
    <property type="entry name" value="Histone-fold"/>
    <property type="match status" value="1"/>
</dbReference>
<dbReference type="GO" id="GO:0000340">
    <property type="term" value="F:RNA 7-methylguanosine cap binding"/>
    <property type="evidence" value="ECO:0007669"/>
    <property type="project" value="TreeGrafter"/>
</dbReference>
<dbReference type="GO" id="GO:0046982">
    <property type="term" value="F:protein heterodimerization activity"/>
    <property type="evidence" value="ECO:0007669"/>
    <property type="project" value="InterPro"/>
</dbReference>